<dbReference type="InterPro" id="IPR050570">
    <property type="entry name" value="Cell_wall_metabolism_enzyme"/>
</dbReference>
<organism evidence="3 4">
    <name type="scientific">Anaerotignum faecicola</name>
    <dbReference type="NCBI Taxonomy" id="2358141"/>
    <lineage>
        <taxon>Bacteria</taxon>
        <taxon>Bacillati</taxon>
        <taxon>Bacillota</taxon>
        <taxon>Clostridia</taxon>
        <taxon>Lachnospirales</taxon>
        <taxon>Anaerotignaceae</taxon>
        <taxon>Anaerotignum</taxon>
    </lineage>
</organism>
<feature type="domain" description="M23ase beta-sheet core" evidence="2">
    <location>
        <begin position="130"/>
        <end position="227"/>
    </location>
</feature>
<name>A0A401LBV1_9FIRM</name>
<dbReference type="InterPro" id="IPR016047">
    <property type="entry name" value="M23ase_b-sheet_dom"/>
</dbReference>
<feature type="coiled-coil region" evidence="1">
    <location>
        <begin position="55"/>
        <end position="84"/>
    </location>
</feature>
<keyword evidence="4" id="KW-1185">Reference proteome</keyword>
<sequence length="235" mass="25391">MNQKERRAARGLQIVAVCCCFCLLAVGAGVTYRAMDRGKAGGSETLQKEQPVTAVQSKTIEIAQAEQQREVEKTKEIKETKEAKETKAQPARKNGQPVFAAPLEGEMKVVLGYSTDHAIYDPTLEQYRTNASVSLSAKQGTEVKAAADGVVKEVKKDAQAGNLVRIAHGEDWLTTYGQLADAVAVKEGESVKQGQRIGTVAAPTKYGVALGEHLIFAMEQNGEPQNPMEKMKTAE</sequence>
<evidence type="ECO:0000313" key="4">
    <source>
        <dbReference type="Proteomes" id="UP000287361"/>
    </source>
</evidence>
<protein>
    <recommendedName>
        <fullName evidence="2">M23ase beta-sheet core domain-containing protein</fullName>
    </recommendedName>
</protein>
<dbReference type="Gene3D" id="2.70.70.10">
    <property type="entry name" value="Glucose Permease (Domain IIA)"/>
    <property type="match status" value="1"/>
</dbReference>
<dbReference type="SUPFAM" id="SSF51261">
    <property type="entry name" value="Duplicated hybrid motif"/>
    <property type="match status" value="1"/>
</dbReference>
<reference evidence="3 4" key="1">
    <citation type="submission" date="2018-10" db="EMBL/GenBank/DDBJ databases">
        <title>Draft Genome Sequence of Anaerotignum sp. KCTC 15736.</title>
        <authorList>
            <person name="Choi S.H."/>
            <person name="Kim J.S."/>
            <person name="Kang S.W."/>
            <person name="Lee J.S."/>
            <person name="Park S.H."/>
        </authorList>
    </citation>
    <scope>NUCLEOTIDE SEQUENCE [LARGE SCALE GENOMIC DNA]</scope>
    <source>
        <strain evidence="3 4">KCTC 15736</strain>
    </source>
</reference>
<dbReference type="GO" id="GO:0004222">
    <property type="term" value="F:metalloendopeptidase activity"/>
    <property type="evidence" value="ECO:0007669"/>
    <property type="project" value="TreeGrafter"/>
</dbReference>
<dbReference type="Proteomes" id="UP000287361">
    <property type="component" value="Unassembled WGS sequence"/>
</dbReference>
<dbReference type="CDD" id="cd12797">
    <property type="entry name" value="M23_peptidase"/>
    <property type="match status" value="1"/>
</dbReference>
<accession>A0A401LBV1</accession>
<dbReference type="EMBL" id="BHVZ01000001">
    <property type="protein sequence ID" value="GCB29008.1"/>
    <property type="molecule type" value="Genomic_DNA"/>
</dbReference>
<evidence type="ECO:0000256" key="1">
    <source>
        <dbReference type="SAM" id="Coils"/>
    </source>
</evidence>
<dbReference type="InterPro" id="IPR011055">
    <property type="entry name" value="Dup_hybrid_motif"/>
</dbReference>
<dbReference type="PANTHER" id="PTHR21666:SF270">
    <property type="entry name" value="MUREIN HYDROLASE ACTIVATOR ENVC"/>
    <property type="match status" value="1"/>
</dbReference>
<dbReference type="PANTHER" id="PTHR21666">
    <property type="entry name" value="PEPTIDASE-RELATED"/>
    <property type="match status" value="1"/>
</dbReference>
<evidence type="ECO:0000313" key="3">
    <source>
        <dbReference type="EMBL" id="GCB29008.1"/>
    </source>
</evidence>
<proteinExistence type="predicted"/>
<gene>
    <name evidence="3" type="ORF">KGMB03357_06690</name>
</gene>
<dbReference type="OrthoDB" id="1938544at2"/>
<dbReference type="AlphaFoldDB" id="A0A401LBV1"/>
<evidence type="ECO:0000259" key="2">
    <source>
        <dbReference type="Pfam" id="PF01551"/>
    </source>
</evidence>
<comment type="caution">
    <text evidence="3">The sequence shown here is derived from an EMBL/GenBank/DDBJ whole genome shotgun (WGS) entry which is preliminary data.</text>
</comment>
<dbReference type="Pfam" id="PF01551">
    <property type="entry name" value="Peptidase_M23"/>
    <property type="match status" value="1"/>
</dbReference>
<keyword evidence="1" id="KW-0175">Coiled coil</keyword>